<dbReference type="EMBL" id="CP090958">
    <property type="protein sequence ID" value="WGW11499.1"/>
    <property type="molecule type" value="Genomic_DNA"/>
</dbReference>
<organism evidence="9 10">
    <name type="scientific">Saxibacter everestensis</name>
    <dbReference type="NCBI Taxonomy" id="2909229"/>
    <lineage>
        <taxon>Bacteria</taxon>
        <taxon>Bacillati</taxon>
        <taxon>Actinomycetota</taxon>
        <taxon>Actinomycetes</taxon>
        <taxon>Micrococcales</taxon>
        <taxon>Brevibacteriaceae</taxon>
        <taxon>Saxibacter</taxon>
    </lineage>
</organism>
<sequence length="108" mass="11601">MTYLWLSLAFLGVSVVLLAAAVRAAPNPRAVLTRWWRPVACAGGVLIILTAVFDNVMIHAGLMAYAQSTLSGLAVGLAPVEDFAYPIAGLILLPALWHLFGRRGKDDR</sequence>
<keyword evidence="10" id="KW-1185">Reference proteome</keyword>
<feature type="transmembrane region" description="Helical" evidence="8">
    <location>
        <begin position="83"/>
        <end position="100"/>
    </location>
</feature>
<gene>
    <name evidence="9" type="ORF">LWF01_15600</name>
</gene>
<evidence type="ECO:0000256" key="8">
    <source>
        <dbReference type="SAM" id="Phobius"/>
    </source>
</evidence>
<evidence type="ECO:0000256" key="5">
    <source>
        <dbReference type="ARBA" id="ARBA00022989"/>
    </source>
</evidence>
<evidence type="ECO:0000313" key="9">
    <source>
        <dbReference type="EMBL" id="WGW11499.1"/>
    </source>
</evidence>
<evidence type="ECO:0000256" key="3">
    <source>
        <dbReference type="ARBA" id="ARBA00022692"/>
    </source>
</evidence>
<proteinExistence type="predicted"/>
<keyword evidence="7" id="KW-0413">Isomerase</keyword>
<keyword evidence="3 8" id="KW-0812">Transmembrane</keyword>
<protein>
    <submittedName>
        <fullName evidence="9">Lycopene cyclase domain-containing protein</fullName>
    </submittedName>
</protein>
<evidence type="ECO:0000313" key="10">
    <source>
        <dbReference type="Proteomes" id="UP001209083"/>
    </source>
</evidence>
<keyword evidence="6 8" id="KW-0472">Membrane</keyword>
<feature type="transmembrane region" description="Helical" evidence="8">
    <location>
        <begin position="34"/>
        <end position="53"/>
    </location>
</feature>
<reference evidence="9 10" key="1">
    <citation type="submission" date="2023-05" db="EMBL/GenBank/DDBJ databases">
        <title>Lithophilousrod everest ZFBP1038 complete genpme.</title>
        <authorList>
            <person name="Tian M."/>
        </authorList>
    </citation>
    <scope>NUCLEOTIDE SEQUENCE [LARGE SCALE GENOMIC DNA]</scope>
    <source>
        <strain evidence="9 10">ZFBP1038</strain>
    </source>
</reference>
<dbReference type="Proteomes" id="UP001209083">
    <property type="component" value="Chromosome"/>
</dbReference>
<evidence type="ECO:0000256" key="1">
    <source>
        <dbReference type="ARBA" id="ARBA00004141"/>
    </source>
</evidence>
<evidence type="ECO:0000256" key="2">
    <source>
        <dbReference type="ARBA" id="ARBA00004829"/>
    </source>
</evidence>
<comment type="pathway">
    <text evidence="2">Carotenoid biosynthesis.</text>
</comment>
<dbReference type="InterPro" id="IPR017825">
    <property type="entry name" value="Lycopene_cyclase_dom"/>
</dbReference>
<keyword evidence="4" id="KW-0125">Carotenoid biosynthesis</keyword>
<dbReference type="RefSeq" id="WP_349638289.1">
    <property type="nucleotide sequence ID" value="NZ_CP090958.1"/>
</dbReference>
<dbReference type="NCBIfam" id="TIGR03462">
    <property type="entry name" value="CarR_dom_SF"/>
    <property type="match status" value="1"/>
</dbReference>
<keyword evidence="5 8" id="KW-1133">Transmembrane helix</keyword>
<evidence type="ECO:0000256" key="7">
    <source>
        <dbReference type="ARBA" id="ARBA00023235"/>
    </source>
</evidence>
<comment type="subcellular location">
    <subcellularLocation>
        <location evidence="1">Membrane</location>
        <topology evidence="1">Multi-pass membrane protein</topology>
    </subcellularLocation>
</comment>
<evidence type="ECO:0000256" key="6">
    <source>
        <dbReference type="ARBA" id="ARBA00023136"/>
    </source>
</evidence>
<accession>A0ABY8QT68</accession>
<evidence type="ECO:0000256" key="4">
    <source>
        <dbReference type="ARBA" id="ARBA00022746"/>
    </source>
</evidence>
<name>A0ABY8QT68_9MICO</name>